<accession>A0AA86UIT1</accession>
<sequence>MLTIFISQLNTPLYSCLVRLAWRRKYIQKYSRDQTVCRCRVLLQTSKPQHGPTQVQWLLIERQPASGMLHHFAATPPFTQQLGPNTIVDLETHPGYRHGKRQINSWRMPCSQTSCRLVQNNGAVYKLRPLRRPIILFSPFRQI</sequence>
<dbReference type="Proteomes" id="UP001642409">
    <property type="component" value="Unassembled WGS sequence"/>
</dbReference>
<reference evidence="2 3" key="2">
    <citation type="submission" date="2024-07" db="EMBL/GenBank/DDBJ databases">
        <authorList>
            <person name="Akdeniz Z."/>
        </authorList>
    </citation>
    <scope>NUCLEOTIDE SEQUENCE [LARGE SCALE GENOMIC DNA]</scope>
</reference>
<evidence type="ECO:0000313" key="1">
    <source>
        <dbReference type="EMBL" id="CAI9957399.1"/>
    </source>
</evidence>
<reference evidence="1" key="1">
    <citation type="submission" date="2023-06" db="EMBL/GenBank/DDBJ databases">
        <authorList>
            <person name="Kurt Z."/>
        </authorList>
    </citation>
    <scope>NUCLEOTIDE SEQUENCE</scope>
</reference>
<evidence type="ECO:0000313" key="3">
    <source>
        <dbReference type="Proteomes" id="UP001642409"/>
    </source>
</evidence>
<dbReference type="EMBL" id="CAXDID020000442">
    <property type="protein sequence ID" value="CAL6092189.1"/>
    <property type="molecule type" value="Genomic_DNA"/>
</dbReference>
<proteinExistence type="predicted"/>
<comment type="caution">
    <text evidence="1">The sequence shown here is derived from an EMBL/GenBank/DDBJ whole genome shotgun (WGS) entry which is preliminary data.</text>
</comment>
<organism evidence="1">
    <name type="scientific">Hexamita inflata</name>
    <dbReference type="NCBI Taxonomy" id="28002"/>
    <lineage>
        <taxon>Eukaryota</taxon>
        <taxon>Metamonada</taxon>
        <taxon>Diplomonadida</taxon>
        <taxon>Hexamitidae</taxon>
        <taxon>Hexamitinae</taxon>
        <taxon>Hexamita</taxon>
    </lineage>
</organism>
<dbReference type="EMBL" id="CATOUU010000887">
    <property type="protein sequence ID" value="CAI9957399.1"/>
    <property type="molecule type" value="Genomic_DNA"/>
</dbReference>
<dbReference type="AlphaFoldDB" id="A0AA86UIT1"/>
<gene>
    <name evidence="1" type="ORF">HINF_LOCUS45044</name>
    <name evidence="2" type="ORF">HINF_LOCUS66146</name>
</gene>
<evidence type="ECO:0000313" key="2">
    <source>
        <dbReference type="EMBL" id="CAL6092189.1"/>
    </source>
</evidence>
<name>A0AA86UIT1_9EUKA</name>
<keyword evidence="3" id="KW-1185">Reference proteome</keyword>
<protein>
    <submittedName>
        <fullName evidence="2">Hypothetical_protein</fullName>
    </submittedName>
</protein>